<evidence type="ECO:0000313" key="3">
    <source>
        <dbReference type="EMBL" id="KRM40883.1"/>
    </source>
</evidence>
<dbReference type="STRING" id="1423754.FC39_GL000079"/>
<evidence type="ECO:0000259" key="2">
    <source>
        <dbReference type="Pfam" id="PF07859"/>
    </source>
</evidence>
<keyword evidence="1" id="KW-0378">Hydrolase</keyword>
<keyword evidence="4" id="KW-1185">Reference proteome</keyword>
<evidence type="ECO:0000256" key="1">
    <source>
        <dbReference type="ARBA" id="ARBA00022801"/>
    </source>
</evidence>
<comment type="caution">
    <text evidence="3">The sequence shown here is derived from an EMBL/GenBank/DDBJ whole genome shotgun (WGS) entry which is preliminary data.</text>
</comment>
<dbReference type="InterPro" id="IPR029058">
    <property type="entry name" value="AB_hydrolase_fold"/>
</dbReference>
<feature type="domain" description="Alpha/beta hydrolase fold-3" evidence="2">
    <location>
        <begin position="44"/>
        <end position="252"/>
    </location>
</feature>
<evidence type="ECO:0000313" key="4">
    <source>
        <dbReference type="Proteomes" id="UP000051223"/>
    </source>
</evidence>
<organism evidence="3 4">
    <name type="scientific">Lactobacillus hamsteri DSM 5661 = JCM 6256</name>
    <dbReference type="NCBI Taxonomy" id="1423754"/>
    <lineage>
        <taxon>Bacteria</taxon>
        <taxon>Bacillati</taxon>
        <taxon>Bacillota</taxon>
        <taxon>Bacilli</taxon>
        <taxon>Lactobacillales</taxon>
        <taxon>Lactobacillaceae</taxon>
        <taxon>Lactobacillus</taxon>
    </lineage>
</organism>
<gene>
    <name evidence="3" type="ORF">FC39_GL000079</name>
</gene>
<accession>A0A0R1YNR4</accession>
<dbReference type="Gene3D" id="3.40.50.1820">
    <property type="entry name" value="alpha/beta hydrolase"/>
    <property type="match status" value="1"/>
</dbReference>
<sequence>MLITLIKGIDSMAIIKKDIIYDKDKNLATDIYYPNDTSSHTKILIFWHGGGWFRGNKESVKAVGINLANAGFMTFIPEYSLAPNRTFPNAHEDAVNFVKWLLDSDYTDENDEENIVQIGASVGGTMAIYVAGKYGFPTVTWSAPIDYSKWMKNHEDVKPSYKAADEFGYTDSHQIANSFYKYFALTYAGGNIPATLKKMDAKNYELNNLGSLMMINSADELTPLDSVMDFIKYLAQNDHEVELLVIKGHGHAMDYGKDYLDESLDFLFQTIKRQK</sequence>
<dbReference type="AlphaFoldDB" id="A0A0R1YNR4"/>
<reference evidence="3 4" key="1">
    <citation type="journal article" date="2015" name="Genome Announc.">
        <title>Expanding the biotechnology potential of lactobacilli through comparative genomics of 213 strains and associated genera.</title>
        <authorList>
            <person name="Sun Z."/>
            <person name="Harris H.M."/>
            <person name="McCann A."/>
            <person name="Guo C."/>
            <person name="Argimon S."/>
            <person name="Zhang W."/>
            <person name="Yang X."/>
            <person name="Jeffery I.B."/>
            <person name="Cooney J.C."/>
            <person name="Kagawa T.F."/>
            <person name="Liu W."/>
            <person name="Song Y."/>
            <person name="Salvetti E."/>
            <person name="Wrobel A."/>
            <person name="Rasinkangas P."/>
            <person name="Parkhill J."/>
            <person name="Rea M.C."/>
            <person name="O'Sullivan O."/>
            <person name="Ritari J."/>
            <person name="Douillard F.P."/>
            <person name="Paul Ross R."/>
            <person name="Yang R."/>
            <person name="Briner A.E."/>
            <person name="Felis G.E."/>
            <person name="de Vos W.M."/>
            <person name="Barrangou R."/>
            <person name="Klaenhammer T.R."/>
            <person name="Caufield P.W."/>
            <person name="Cui Y."/>
            <person name="Zhang H."/>
            <person name="O'Toole P.W."/>
        </authorList>
    </citation>
    <scope>NUCLEOTIDE SEQUENCE [LARGE SCALE GENOMIC DNA]</scope>
    <source>
        <strain evidence="3 4">DSM 5661</strain>
    </source>
</reference>
<proteinExistence type="predicted"/>
<dbReference type="PANTHER" id="PTHR48081">
    <property type="entry name" value="AB HYDROLASE SUPERFAMILY PROTEIN C4A8.06C"/>
    <property type="match status" value="1"/>
</dbReference>
<dbReference type="Pfam" id="PF07859">
    <property type="entry name" value="Abhydrolase_3"/>
    <property type="match status" value="1"/>
</dbReference>
<dbReference type="InterPro" id="IPR013094">
    <property type="entry name" value="AB_hydrolase_3"/>
</dbReference>
<protein>
    <submittedName>
        <fullName evidence="3">Esterase</fullName>
    </submittedName>
</protein>
<dbReference type="Proteomes" id="UP000051223">
    <property type="component" value="Unassembled WGS sequence"/>
</dbReference>
<dbReference type="eggNOG" id="COG0657">
    <property type="taxonomic scope" value="Bacteria"/>
</dbReference>
<dbReference type="GO" id="GO:0016787">
    <property type="term" value="F:hydrolase activity"/>
    <property type="evidence" value="ECO:0007669"/>
    <property type="project" value="UniProtKB-KW"/>
</dbReference>
<dbReference type="EMBL" id="AZGI01000006">
    <property type="protein sequence ID" value="KRM40883.1"/>
    <property type="molecule type" value="Genomic_DNA"/>
</dbReference>
<name>A0A0R1YNR4_9LACO</name>
<dbReference type="PATRIC" id="fig|1423754.3.peg.80"/>
<dbReference type="SUPFAM" id="SSF53474">
    <property type="entry name" value="alpha/beta-Hydrolases"/>
    <property type="match status" value="1"/>
</dbReference>
<dbReference type="InterPro" id="IPR050300">
    <property type="entry name" value="GDXG_lipolytic_enzyme"/>
</dbReference>